<organism evidence="1">
    <name type="scientific">Prevotella sp. GTC17253</name>
    <dbReference type="NCBI Taxonomy" id="3236793"/>
    <lineage>
        <taxon>Bacteria</taxon>
        <taxon>Pseudomonadati</taxon>
        <taxon>Bacteroidota</taxon>
        <taxon>Bacteroidia</taxon>
        <taxon>Bacteroidales</taxon>
        <taxon>Prevotellaceae</taxon>
        <taxon>Prevotella</taxon>
    </lineage>
</organism>
<gene>
    <name evidence="1" type="ORF">GTC17253_11660</name>
</gene>
<dbReference type="InterPro" id="IPR036583">
    <property type="entry name" value="23S_rRNA_IVS_sf"/>
</dbReference>
<name>A0AB33INR1_9BACT</name>
<dbReference type="InterPro" id="IPR012657">
    <property type="entry name" value="23S_rRNA-intervening_sequence"/>
</dbReference>
<dbReference type="AlphaFoldDB" id="A0AB33INR1"/>
<dbReference type="SUPFAM" id="SSF158446">
    <property type="entry name" value="IVS-encoded protein-like"/>
    <property type="match status" value="1"/>
</dbReference>
<dbReference type="NCBIfam" id="TIGR02436">
    <property type="entry name" value="four helix bundle protein"/>
    <property type="match status" value="1"/>
</dbReference>
<proteinExistence type="predicted"/>
<dbReference type="PANTHER" id="PTHR38471">
    <property type="entry name" value="FOUR HELIX BUNDLE PROTEIN"/>
    <property type="match status" value="1"/>
</dbReference>
<dbReference type="PANTHER" id="PTHR38471:SF2">
    <property type="entry name" value="FOUR HELIX BUNDLE PROTEIN"/>
    <property type="match status" value="1"/>
</dbReference>
<dbReference type="Pfam" id="PF05635">
    <property type="entry name" value="23S_rRNA_IVP"/>
    <property type="match status" value="1"/>
</dbReference>
<protein>
    <submittedName>
        <fullName evidence="1">Four helix bundle protein</fullName>
    </submittedName>
</protein>
<dbReference type="EMBL" id="AP035785">
    <property type="protein sequence ID" value="BFO71200.1"/>
    <property type="molecule type" value="Genomic_DNA"/>
</dbReference>
<evidence type="ECO:0000313" key="1">
    <source>
        <dbReference type="EMBL" id="BFO71200.1"/>
    </source>
</evidence>
<accession>A0AB33INR1</accession>
<dbReference type="CDD" id="cd16377">
    <property type="entry name" value="23S_rRNA_IVP_like"/>
    <property type="match status" value="1"/>
</dbReference>
<reference evidence="1" key="1">
    <citation type="submission" date="2024-07" db="EMBL/GenBank/DDBJ databases">
        <title>Complete genome sequence of Prevotella sp. YM-2024 GTC17253.</title>
        <authorList>
            <person name="Hayashi M."/>
            <person name="Muto Y."/>
            <person name="Tanaka K."/>
            <person name="Niwa H."/>
        </authorList>
    </citation>
    <scope>NUCLEOTIDE SEQUENCE</scope>
    <source>
        <strain evidence="1">GTC17253</strain>
    </source>
</reference>
<dbReference type="Gene3D" id="1.20.1440.60">
    <property type="entry name" value="23S rRNA-intervening sequence"/>
    <property type="match status" value="1"/>
</dbReference>
<sequence>MANSFTDIIAWKEAHNFVLRVYGITKGFPDIEKFGLTSQFQRAAVSIAANISEGYRKLSKADKLRFMNIAQGSLEECRYYIILSHDLGYINEEKYLDLNNQIEKTSWFLNAYTRGILENHALRKEQENQS</sequence>